<name>X1LN89_9ZZZZ</name>
<dbReference type="EMBL" id="BARV01001387">
    <property type="protein sequence ID" value="GAH95593.1"/>
    <property type="molecule type" value="Genomic_DNA"/>
</dbReference>
<gene>
    <name evidence="1" type="ORF">S06H3_04063</name>
</gene>
<comment type="caution">
    <text evidence="1">The sequence shown here is derived from an EMBL/GenBank/DDBJ whole genome shotgun (WGS) entry which is preliminary data.</text>
</comment>
<accession>X1LN89</accession>
<sequence length="255" mass="28296">MGEEMGLNKAGGAMYRWADWTVEPLAGRCPNDCTYCYIKSWPFCSSGKYDGPQRLWESEFKIKLSNLGINRREELPFVPADVPVVFPCSGNDLGAATTSMKIRILEWLCKAPENFYLLQSKDPAGLKEVEEYFPPNVIVGTTLETNRDDLCRAISNAPVPSERAEGMKLFNGGHYLMISVEPKMDCDPGPFAELIREVGPAFVSVGADSKKHNLPEPSAEKVLDLIGRLEEFTVVKKKKNLGRLLKARSMGGQTS</sequence>
<organism evidence="1">
    <name type="scientific">marine sediment metagenome</name>
    <dbReference type="NCBI Taxonomy" id="412755"/>
    <lineage>
        <taxon>unclassified sequences</taxon>
        <taxon>metagenomes</taxon>
        <taxon>ecological metagenomes</taxon>
    </lineage>
</organism>
<reference evidence="1" key="1">
    <citation type="journal article" date="2014" name="Front. Microbiol.">
        <title>High frequency of phylogenetically diverse reductive dehalogenase-homologous genes in deep subseafloor sedimentary metagenomes.</title>
        <authorList>
            <person name="Kawai M."/>
            <person name="Futagami T."/>
            <person name="Toyoda A."/>
            <person name="Takaki Y."/>
            <person name="Nishi S."/>
            <person name="Hori S."/>
            <person name="Arai W."/>
            <person name="Tsubouchi T."/>
            <person name="Morono Y."/>
            <person name="Uchiyama I."/>
            <person name="Ito T."/>
            <person name="Fujiyama A."/>
            <person name="Inagaki F."/>
            <person name="Takami H."/>
        </authorList>
    </citation>
    <scope>NUCLEOTIDE SEQUENCE</scope>
    <source>
        <strain evidence="1">Expedition CK06-06</strain>
    </source>
</reference>
<dbReference type="AlphaFoldDB" id="X1LN89"/>
<evidence type="ECO:0008006" key="2">
    <source>
        <dbReference type="Google" id="ProtNLM"/>
    </source>
</evidence>
<protein>
    <recommendedName>
        <fullName evidence="2">Radical SAM core domain-containing protein</fullName>
    </recommendedName>
</protein>
<evidence type="ECO:0000313" key="1">
    <source>
        <dbReference type="EMBL" id="GAH95593.1"/>
    </source>
</evidence>
<proteinExistence type="predicted"/>